<dbReference type="SUPFAM" id="SSF55753">
    <property type="entry name" value="Actin depolymerizing proteins"/>
    <property type="match status" value="1"/>
</dbReference>
<comment type="similarity">
    <text evidence="1">Belongs to the actin-binding proteins ADF family.</text>
</comment>
<dbReference type="OMA" id="HDKKITV"/>
<reference evidence="4 5" key="1">
    <citation type="journal article" date="2009" name="Science">
        <title>Green evolution and dynamic adaptations revealed by genomes of the marine picoeukaryotes Micromonas.</title>
        <authorList>
            <person name="Worden A.Z."/>
            <person name="Lee J.H."/>
            <person name="Mock T."/>
            <person name="Rouze P."/>
            <person name="Simmons M.P."/>
            <person name="Aerts A.L."/>
            <person name="Allen A.E."/>
            <person name="Cuvelier M.L."/>
            <person name="Derelle E."/>
            <person name="Everett M.V."/>
            <person name="Foulon E."/>
            <person name="Grimwood J."/>
            <person name="Gundlach H."/>
            <person name="Henrissat B."/>
            <person name="Napoli C."/>
            <person name="McDonald S.M."/>
            <person name="Parker M.S."/>
            <person name="Rombauts S."/>
            <person name="Salamov A."/>
            <person name="Von Dassow P."/>
            <person name="Badger J.H."/>
            <person name="Coutinho P.M."/>
            <person name="Demir E."/>
            <person name="Dubchak I."/>
            <person name="Gentemann C."/>
            <person name="Eikrem W."/>
            <person name="Gready J.E."/>
            <person name="John U."/>
            <person name="Lanier W."/>
            <person name="Lindquist E.A."/>
            <person name="Lucas S."/>
            <person name="Mayer K.F."/>
            <person name="Moreau H."/>
            <person name="Not F."/>
            <person name="Otillar R."/>
            <person name="Panaud O."/>
            <person name="Pangilinan J."/>
            <person name="Paulsen I."/>
            <person name="Piegu B."/>
            <person name="Poliakov A."/>
            <person name="Robbens S."/>
            <person name="Schmutz J."/>
            <person name="Toulza E."/>
            <person name="Wyss T."/>
            <person name="Zelensky A."/>
            <person name="Zhou K."/>
            <person name="Armbrust E.V."/>
            <person name="Bhattacharya D."/>
            <person name="Goodenough U.W."/>
            <person name="Van de Peer Y."/>
            <person name="Grigoriev I.V."/>
        </authorList>
    </citation>
    <scope>NUCLEOTIDE SEQUENCE [LARGE SCALE GENOMIC DNA]</scope>
    <source>
        <strain evidence="5">RCC299 / NOUM17</strain>
    </source>
</reference>
<dbReference type="KEGG" id="mis:MICPUN_107767"/>
<dbReference type="eggNOG" id="KOG1735">
    <property type="taxonomic scope" value="Eukaryota"/>
</dbReference>
<keyword evidence="2" id="KW-0009">Actin-binding</keyword>
<sequence length="139" mass="15768">MSGVLPTDKCKAEFAILREKRAYKFITFKIDATGTMTDVCDVCPTSADFKFQDLLDKLPADEPRYLVLDWNVENDDGCQLSKIFFVSWVPDTCKAKTKMLYASSKQALRNALEGVHLDHQATDYDEITPEEFTSRTLGK</sequence>
<dbReference type="GO" id="GO:0030042">
    <property type="term" value="P:actin filament depolymerization"/>
    <property type="evidence" value="ECO:0007669"/>
    <property type="project" value="InterPro"/>
</dbReference>
<evidence type="ECO:0000256" key="2">
    <source>
        <dbReference type="ARBA" id="ARBA00023203"/>
    </source>
</evidence>
<dbReference type="PANTHER" id="PTHR11913">
    <property type="entry name" value="COFILIN-RELATED"/>
    <property type="match status" value="1"/>
</dbReference>
<organism evidence="4 5">
    <name type="scientific">Micromonas commoda (strain RCC299 / NOUM17 / CCMP2709)</name>
    <name type="common">Picoplanktonic green alga</name>
    <dbReference type="NCBI Taxonomy" id="296587"/>
    <lineage>
        <taxon>Eukaryota</taxon>
        <taxon>Viridiplantae</taxon>
        <taxon>Chlorophyta</taxon>
        <taxon>Mamiellophyceae</taxon>
        <taxon>Mamiellales</taxon>
        <taxon>Mamiellaceae</taxon>
        <taxon>Micromonas</taxon>
    </lineage>
</organism>
<gene>
    <name evidence="4" type="ORF">MICPUN_107767</name>
</gene>
<dbReference type="InterPro" id="IPR029006">
    <property type="entry name" value="ADF-H/Gelsolin-like_dom_sf"/>
</dbReference>
<dbReference type="CDD" id="cd11286">
    <property type="entry name" value="ADF_cofilin_like"/>
    <property type="match status" value="1"/>
</dbReference>
<dbReference type="Proteomes" id="UP000002009">
    <property type="component" value="Chromosome 2"/>
</dbReference>
<dbReference type="InParanoid" id="C1E0D4"/>
<dbReference type="Gene3D" id="3.40.20.10">
    <property type="entry name" value="Severin"/>
    <property type="match status" value="1"/>
</dbReference>
<evidence type="ECO:0000313" key="5">
    <source>
        <dbReference type="Proteomes" id="UP000002009"/>
    </source>
</evidence>
<dbReference type="Pfam" id="PF00241">
    <property type="entry name" value="Cofilin_ADF"/>
    <property type="match status" value="1"/>
</dbReference>
<dbReference type="GO" id="GO:0015629">
    <property type="term" value="C:actin cytoskeleton"/>
    <property type="evidence" value="ECO:0007669"/>
    <property type="project" value="InterPro"/>
</dbReference>
<accession>C1E0D4</accession>
<keyword evidence="5" id="KW-1185">Reference proteome</keyword>
<dbReference type="InterPro" id="IPR002108">
    <property type="entry name" value="ADF-H"/>
</dbReference>
<evidence type="ECO:0000256" key="1">
    <source>
        <dbReference type="ARBA" id="ARBA00006844"/>
    </source>
</evidence>
<protein>
    <submittedName>
        <fullName evidence="4">Actin depolymerisation factor</fullName>
    </submittedName>
</protein>
<dbReference type="OrthoDB" id="494827at2759"/>
<dbReference type="PROSITE" id="PS51263">
    <property type="entry name" value="ADF_H"/>
    <property type="match status" value="1"/>
</dbReference>
<dbReference type="SMART" id="SM00102">
    <property type="entry name" value="ADF"/>
    <property type="match status" value="1"/>
</dbReference>
<dbReference type="GeneID" id="8241217"/>
<dbReference type="GO" id="GO:0003779">
    <property type="term" value="F:actin binding"/>
    <property type="evidence" value="ECO:0007669"/>
    <property type="project" value="UniProtKB-KW"/>
</dbReference>
<dbReference type="EMBL" id="CP001323">
    <property type="protein sequence ID" value="ACO61281.1"/>
    <property type="molecule type" value="Genomic_DNA"/>
</dbReference>
<dbReference type="STRING" id="296587.C1E0D4"/>
<dbReference type="AlphaFoldDB" id="C1E0D4"/>
<evidence type="ECO:0000259" key="3">
    <source>
        <dbReference type="PROSITE" id="PS51263"/>
    </source>
</evidence>
<dbReference type="InterPro" id="IPR017904">
    <property type="entry name" value="ADF/Cofilin"/>
</dbReference>
<name>C1E0D4_MICCC</name>
<feature type="domain" description="ADF-H" evidence="3">
    <location>
        <begin position="2"/>
        <end position="137"/>
    </location>
</feature>
<dbReference type="RefSeq" id="XP_002500023.1">
    <property type="nucleotide sequence ID" value="XM_002499977.1"/>
</dbReference>
<proteinExistence type="inferred from homology"/>
<dbReference type="FunCoup" id="C1E0D4">
    <property type="interactions" value="1676"/>
</dbReference>
<evidence type="ECO:0000313" key="4">
    <source>
        <dbReference type="EMBL" id="ACO61281.1"/>
    </source>
</evidence>